<sequence length="842" mass="92397">MKRLLPLLFLGGAVSIGSAQELNHLNTPMHEQAKVQSDKFQDQVDAYKAFWEGKDRNFRGAGYKQMERWMELWKYEVKEDGTLPSAFELADSWNEIHNMRLNANPAEDDSNWTSLGPFTHTNQGSWSSGQGRINVSLVDPNDPNKLYVGAPDGGLWVSPDHGETWEPLTLYLPSIGISGIAVDYNNSNTIYITTGDEDAADSYSVGVYKSVDGGQTWNPTGTTVTGTNALMGEIYIHPTNSNILWAVSSQGLFKTTDGGNTWSNNVSGNVKEIRLKPGDPNTIYIVQRQAGNIIKLLKSTDGGDTFSDIREITNAGRTAIDVTAANPDYLYVLVSNANDSFKHLLRSTDSGATFEVRNSTANIYDGSQQAWFDLALVASDTDPELIFSGVLNVWKSTNGGTTWTSGASWSNPNAPNYTHADIHDLKFFNGKLYAGTDGGIYISDDNGATFSDKTKNGLNIGQFYRIDVAPDSSSKIVGGLQDNGGYAFVNDNWINYHGADGMDAAINPTNSNMYYGFIQFGNPLYRFNAGNPGGNGSIAANGPEYGNWVTPLEYGATNVMYAGYSKLYRSTGGAFAVSSTNTFTPMLDHIRVDHSNDKRVLVANTSRIYLAENQDSYPLTFEQLPTPAGGFGGQITNIEINQDQPNIFYATSSTRVLKTEDSGQTWTNITRNLPTSQTKFAIAHQKGSHNNTVYVATRNAVFYTNDDLDEWVLFNANLPHARITDIEVNSVEGHVVISTYGRGVWRSPVTQSSLSIEEVAPNDNSAMIYPNPVVNGQAKLSMHINEPAKYTVHSLEGKLVKQKDYNFIDKNTNLDLSGLAKGTYVVTITSEKHLIRRKVIVK</sequence>
<feature type="domain" description="Sortilin N-terminal" evidence="4">
    <location>
        <begin position="155"/>
        <end position="355"/>
    </location>
</feature>
<dbReference type="Pfam" id="PF15902">
    <property type="entry name" value="Sortilin-Vps10"/>
    <property type="match status" value="1"/>
</dbReference>
<feature type="chain" id="PRO_5045571272" evidence="3">
    <location>
        <begin position="20"/>
        <end position="842"/>
    </location>
</feature>
<comment type="caution">
    <text evidence="6">The sequence shown here is derived from an EMBL/GenBank/DDBJ whole genome shotgun (WGS) entry which is preliminary data.</text>
</comment>
<dbReference type="InterPro" id="IPR031778">
    <property type="entry name" value="Sortilin_N"/>
</dbReference>
<evidence type="ECO:0000259" key="4">
    <source>
        <dbReference type="Pfam" id="PF15902"/>
    </source>
</evidence>
<evidence type="ECO:0000313" key="6">
    <source>
        <dbReference type="EMBL" id="MET3732905.1"/>
    </source>
</evidence>
<evidence type="ECO:0000256" key="1">
    <source>
        <dbReference type="ARBA" id="ARBA00022729"/>
    </source>
</evidence>
<dbReference type="InterPro" id="IPR026444">
    <property type="entry name" value="Secre_tail"/>
</dbReference>
<dbReference type="NCBIfam" id="TIGR04183">
    <property type="entry name" value="Por_Secre_tail"/>
    <property type="match status" value="1"/>
</dbReference>
<dbReference type="EMBL" id="JBEPMO010000023">
    <property type="protein sequence ID" value="MET3732905.1"/>
    <property type="molecule type" value="Genomic_DNA"/>
</dbReference>
<organism evidence="6 7">
    <name type="scientific">Moheibacter stercoris</name>
    <dbReference type="NCBI Taxonomy" id="1628251"/>
    <lineage>
        <taxon>Bacteria</taxon>
        <taxon>Pseudomonadati</taxon>
        <taxon>Bacteroidota</taxon>
        <taxon>Flavobacteriia</taxon>
        <taxon>Flavobacteriales</taxon>
        <taxon>Weeksellaceae</taxon>
        <taxon>Moheibacter</taxon>
    </lineage>
</organism>
<name>A0ABV2LWI0_9FLAO</name>
<dbReference type="Proteomes" id="UP001549146">
    <property type="component" value="Unassembled WGS sequence"/>
</dbReference>
<dbReference type="InterPro" id="IPR015943">
    <property type="entry name" value="WD40/YVTN_repeat-like_dom_sf"/>
</dbReference>
<dbReference type="Gene3D" id="2.130.10.10">
    <property type="entry name" value="YVTN repeat-like/Quinoprotein amine dehydrogenase"/>
    <property type="match status" value="4"/>
</dbReference>
<keyword evidence="1 3" id="KW-0732">Signal</keyword>
<evidence type="ECO:0000259" key="5">
    <source>
        <dbReference type="Pfam" id="PF18962"/>
    </source>
</evidence>
<keyword evidence="7" id="KW-1185">Reference proteome</keyword>
<keyword evidence="2" id="KW-0677">Repeat</keyword>
<reference evidence="6 7" key="1">
    <citation type="submission" date="2024-06" db="EMBL/GenBank/DDBJ databases">
        <title>Genomic Encyclopedia of Type Strains, Phase IV (KMG-IV): sequencing the most valuable type-strain genomes for metagenomic binning, comparative biology and taxonomic classification.</title>
        <authorList>
            <person name="Goeker M."/>
        </authorList>
    </citation>
    <scope>NUCLEOTIDE SEQUENCE [LARGE SCALE GENOMIC DNA]</scope>
    <source>
        <strain evidence="6 7">DSM 29388</strain>
    </source>
</reference>
<evidence type="ECO:0000256" key="2">
    <source>
        <dbReference type="ARBA" id="ARBA00022737"/>
    </source>
</evidence>
<feature type="signal peptide" evidence="3">
    <location>
        <begin position="1"/>
        <end position="19"/>
    </location>
</feature>
<dbReference type="CDD" id="cd15482">
    <property type="entry name" value="Sialidase_non-viral"/>
    <property type="match status" value="1"/>
</dbReference>
<dbReference type="PANTHER" id="PTHR43739">
    <property type="entry name" value="XYLOGLUCANASE (EUROFUNG)"/>
    <property type="match status" value="1"/>
</dbReference>
<evidence type="ECO:0000313" key="7">
    <source>
        <dbReference type="Proteomes" id="UP001549146"/>
    </source>
</evidence>
<dbReference type="Pfam" id="PF18962">
    <property type="entry name" value="Por_Secre_tail"/>
    <property type="match status" value="1"/>
</dbReference>
<proteinExistence type="predicted"/>
<dbReference type="InterPro" id="IPR052025">
    <property type="entry name" value="Xyloglucanase_GH74"/>
</dbReference>
<protein>
    <submittedName>
        <fullName evidence="6">Photosystem II stability/assembly factor-like uncharacterized protein</fullName>
    </submittedName>
</protein>
<feature type="domain" description="Secretion system C-terminal sorting" evidence="5">
    <location>
        <begin position="768"/>
        <end position="841"/>
    </location>
</feature>
<dbReference type="RefSeq" id="WP_354510570.1">
    <property type="nucleotide sequence ID" value="NZ_JBEPMO010000023.1"/>
</dbReference>
<dbReference type="PANTHER" id="PTHR43739:SF5">
    <property type="entry name" value="EXO-ALPHA-SIALIDASE"/>
    <property type="match status" value="1"/>
</dbReference>
<evidence type="ECO:0000256" key="3">
    <source>
        <dbReference type="SAM" id="SignalP"/>
    </source>
</evidence>
<dbReference type="SUPFAM" id="SSF110296">
    <property type="entry name" value="Oligoxyloglucan reducing end-specific cellobiohydrolase"/>
    <property type="match status" value="2"/>
</dbReference>
<accession>A0ABV2LWI0</accession>
<gene>
    <name evidence="6" type="ORF">ABID46_002496</name>
</gene>